<dbReference type="AlphaFoldDB" id="A0A811V9W5"/>
<reference evidence="1" key="1">
    <citation type="submission" date="2020-11" db="EMBL/GenBank/DDBJ databases">
        <authorList>
            <person name="Whitehead M."/>
        </authorList>
    </citation>
    <scope>NUCLEOTIDE SEQUENCE</scope>
    <source>
        <strain evidence="1">EGII</strain>
    </source>
</reference>
<proteinExistence type="predicted"/>
<organism evidence="1 2">
    <name type="scientific">Ceratitis capitata</name>
    <name type="common">Mediterranean fruit fly</name>
    <name type="synonym">Tephritis capitata</name>
    <dbReference type="NCBI Taxonomy" id="7213"/>
    <lineage>
        <taxon>Eukaryota</taxon>
        <taxon>Metazoa</taxon>
        <taxon>Ecdysozoa</taxon>
        <taxon>Arthropoda</taxon>
        <taxon>Hexapoda</taxon>
        <taxon>Insecta</taxon>
        <taxon>Pterygota</taxon>
        <taxon>Neoptera</taxon>
        <taxon>Endopterygota</taxon>
        <taxon>Diptera</taxon>
        <taxon>Brachycera</taxon>
        <taxon>Muscomorpha</taxon>
        <taxon>Tephritoidea</taxon>
        <taxon>Tephritidae</taxon>
        <taxon>Ceratitis</taxon>
        <taxon>Ceratitis</taxon>
    </lineage>
</organism>
<comment type="caution">
    <text evidence="1">The sequence shown here is derived from an EMBL/GenBank/DDBJ whole genome shotgun (WGS) entry which is preliminary data.</text>
</comment>
<evidence type="ECO:0000313" key="1">
    <source>
        <dbReference type="EMBL" id="CAD7011741.1"/>
    </source>
</evidence>
<dbReference type="Proteomes" id="UP000606786">
    <property type="component" value="Unassembled WGS sequence"/>
</dbReference>
<dbReference type="EMBL" id="CAJHJT010000056">
    <property type="protein sequence ID" value="CAD7011741.1"/>
    <property type="molecule type" value="Genomic_DNA"/>
</dbReference>
<accession>A0A811V9W5</accession>
<keyword evidence="2" id="KW-1185">Reference proteome</keyword>
<evidence type="ECO:0000313" key="2">
    <source>
        <dbReference type="Proteomes" id="UP000606786"/>
    </source>
</evidence>
<gene>
    <name evidence="1" type="ORF">CCAP1982_LOCUS19853</name>
</gene>
<name>A0A811V9W5_CERCA</name>
<protein>
    <submittedName>
        <fullName evidence="1">(Mediterranean fruit fly) hypothetical protein</fullName>
    </submittedName>
</protein>
<sequence length="69" mass="7298">MKGGTLYCQGCHGDLVKNIAMPSNVPDITGAIKALSKLLIGAKPIVSWSLTAQRNTSKQLKCSRLCPGL</sequence>